<dbReference type="GO" id="GO:0005524">
    <property type="term" value="F:ATP binding"/>
    <property type="evidence" value="ECO:0007669"/>
    <property type="project" value="UniProtKB-KW"/>
</dbReference>
<dbReference type="PANTHER" id="PTHR45832">
    <property type="entry name" value="SERINE/THREONINE-PROTEIN KINASE SAMKA-RELATED-RELATED"/>
    <property type="match status" value="1"/>
</dbReference>
<feature type="compositionally biased region" description="Polar residues" evidence="4">
    <location>
        <begin position="914"/>
        <end position="926"/>
    </location>
</feature>
<dbReference type="SUPFAM" id="SSF56112">
    <property type="entry name" value="Protein kinase-like (PK-like)"/>
    <property type="match status" value="1"/>
</dbReference>
<keyword evidence="2" id="KW-0547">Nucleotide-binding</keyword>
<evidence type="ECO:0000256" key="1">
    <source>
        <dbReference type="ARBA" id="ARBA00012513"/>
    </source>
</evidence>
<accession>A0A8S1GZV3</accession>
<dbReference type="InterPro" id="IPR000719">
    <property type="entry name" value="Prot_kinase_dom"/>
</dbReference>
<dbReference type="Pfam" id="PF00069">
    <property type="entry name" value="Pkinase"/>
    <property type="match status" value="1"/>
</dbReference>
<dbReference type="EMBL" id="CAJGYM010000007">
    <property type="protein sequence ID" value="CAD6187968.1"/>
    <property type="molecule type" value="Genomic_DNA"/>
</dbReference>
<gene>
    <name evidence="6" type="ORF">CAUJ_LOCUS3887</name>
</gene>
<feature type="compositionally biased region" description="Polar residues" evidence="4">
    <location>
        <begin position="1"/>
        <end position="17"/>
    </location>
</feature>
<organism evidence="6 7">
    <name type="scientific">Caenorhabditis auriculariae</name>
    <dbReference type="NCBI Taxonomy" id="2777116"/>
    <lineage>
        <taxon>Eukaryota</taxon>
        <taxon>Metazoa</taxon>
        <taxon>Ecdysozoa</taxon>
        <taxon>Nematoda</taxon>
        <taxon>Chromadorea</taxon>
        <taxon>Rhabditida</taxon>
        <taxon>Rhabditina</taxon>
        <taxon>Rhabditomorpha</taxon>
        <taxon>Rhabditoidea</taxon>
        <taxon>Rhabditidae</taxon>
        <taxon>Peloderinae</taxon>
        <taxon>Caenorhabditis</taxon>
    </lineage>
</organism>
<dbReference type="InterPro" id="IPR051931">
    <property type="entry name" value="PAK3-like"/>
</dbReference>
<dbReference type="EC" id="2.7.11.1" evidence="1"/>
<evidence type="ECO:0000259" key="5">
    <source>
        <dbReference type="PROSITE" id="PS50011"/>
    </source>
</evidence>
<dbReference type="Gene3D" id="1.10.510.10">
    <property type="entry name" value="Transferase(Phosphotransferase) domain 1"/>
    <property type="match status" value="1"/>
</dbReference>
<feature type="domain" description="Protein kinase" evidence="5">
    <location>
        <begin position="619"/>
        <end position="881"/>
    </location>
</feature>
<sequence>MDESQLTEGPTTDSEGNNRPADNECEVKDEDEAEYESELEEEEDVTENEFDDPQQSYGNDFEEEILEESPEFVNNFESEGFEGGYEEEDYEEEDYEEEGYEEKDYEEEGYEEKDYEEEDYEEEDYKEEDYKEEDYKEEDYKEEEEGAGEIEEFGDNAVEEEMQENGYDAEMAYEEHYDYDDPYGFDGDDESQDGYETEVETDSQNYPTQESGSEEDDEEEEDEIDEEDVSSESCEDIFGGDDIDYNIEDGETTSEDSEAEESNVDMNYFSDDSIDTEVSNSKLEIHPDDFAENSVTRETNDTGDKELKPQEDLVDGFFDGSDFDWDGDEDEEDEFDIPNEELERAIFIQNAQEAVEQSKEKSGAEDSGAEEDGETGSEDSEGMTEDDEESEETESDEQIQPEEVLELNPDNENIAQGDEENGDAEADSDANQALISEDLPENNMHYFVDAEDEEDLFGLYLDDRPLSPESELYRSKMVFLQEKYETVQLYTLQLKNRLYSIKKEVSHFKRLKRVLVNRLSFYGDRLSNISLEIPPEADDSVLKPSSNEQQNSPLMEEPEEVERRSESPEIDLNFQDEEFTEPYYEKETPAVTGKQMDNVEKKALELSMQDWDGSHGFVVEKVLDVCQRNATEVFLARRTGSNDQWFALKVYNIDQNLEALEKEVKMLRHVRHRNIVELLDTTIYDNEIALSMKCALLGTLRDIQAENFPLGISEKLAGGILCQLLDALIYLQEQNVVHRSVQPKHVLMERGGRVRLSGLRHAIALQPNTRATDFDDHLVESIYYLAPEVLAQDIRGYSTQSDVYSLGMTLCDVSNGISPFSEMIPLQMLRNKISPEELEMIPQQHRERLFNPQLHEIVAACFTYQPEYRPTPRKLRSNTWLMSFRDPEGTVARELTDVDELPTRTPLREAVAQKPQSGTSENSWSW</sequence>
<name>A0A8S1GZV3_9PELO</name>
<feature type="compositionally biased region" description="Acidic residues" evidence="4">
    <location>
        <begin position="84"/>
        <end position="163"/>
    </location>
</feature>
<feature type="compositionally biased region" description="Acidic residues" evidence="4">
    <location>
        <begin position="417"/>
        <end position="428"/>
    </location>
</feature>
<feature type="compositionally biased region" description="Polar residues" evidence="4">
    <location>
        <begin position="543"/>
        <end position="553"/>
    </location>
</feature>
<evidence type="ECO:0000256" key="2">
    <source>
        <dbReference type="ARBA" id="ARBA00022741"/>
    </source>
</evidence>
<feature type="compositionally biased region" description="Acidic residues" evidence="4">
    <location>
        <begin position="321"/>
        <end position="340"/>
    </location>
</feature>
<reference evidence="6" key="1">
    <citation type="submission" date="2020-10" db="EMBL/GenBank/DDBJ databases">
        <authorList>
            <person name="Kikuchi T."/>
        </authorList>
    </citation>
    <scope>NUCLEOTIDE SEQUENCE</scope>
    <source>
        <strain evidence="6">NKZ352</strain>
    </source>
</reference>
<feature type="compositionally biased region" description="Acidic residues" evidence="4">
    <location>
        <begin position="177"/>
        <end position="201"/>
    </location>
</feature>
<evidence type="ECO:0000313" key="7">
    <source>
        <dbReference type="Proteomes" id="UP000835052"/>
    </source>
</evidence>
<protein>
    <recommendedName>
        <fullName evidence="1">non-specific serine/threonine protein kinase</fullName>
        <ecNumber evidence="1">2.7.11.1</ecNumber>
    </recommendedName>
</protein>
<evidence type="ECO:0000256" key="4">
    <source>
        <dbReference type="SAM" id="MobiDB-lite"/>
    </source>
</evidence>
<comment type="caution">
    <text evidence="6">The sequence shown here is derived from an EMBL/GenBank/DDBJ whole genome shotgun (WGS) entry which is preliminary data.</text>
</comment>
<keyword evidence="3" id="KW-0067">ATP-binding</keyword>
<dbReference type="PROSITE" id="PS50011">
    <property type="entry name" value="PROTEIN_KINASE_DOM"/>
    <property type="match status" value="1"/>
</dbReference>
<feature type="region of interest" description="Disordered" evidence="4">
    <location>
        <begin position="536"/>
        <end position="568"/>
    </location>
</feature>
<feature type="compositionally biased region" description="Acidic residues" evidence="4">
    <location>
        <begin position="367"/>
        <end position="405"/>
    </location>
</feature>
<evidence type="ECO:0000313" key="6">
    <source>
        <dbReference type="EMBL" id="CAD6187968.1"/>
    </source>
</evidence>
<feature type="region of interest" description="Disordered" evidence="4">
    <location>
        <begin position="1"/>
        <end position="267"/>
    </location>
</feature>
<dbReference type="Proteomes" id="UP000835052">
    <property type="component" value="Unassembled WGS sequence"/>
</dbReference>
<keyword evidence="7" id="KW-1185">Reference proteome</keyword>
<feature type="compositionally biased region" description="Acidic residues" evidence="4">
    <location>
        <begin position="60"/>
        <end position="70"/>
    </location>
</feature>
<feature type="region of interest" description="Disordered" evidence="4">
    <location>
        <begin position="280"/>
        <end position="428"/>
    </location>
</feature>
<dbReference type="InterPro" id="IPR011009">
    <property type="entry name" value="Kinase-like_dom_sf"/>
</dbReference>
<dbReference type="PANTHER" id="PTHR45832:SF16">
    <property type="entry name" value="SERINE_THREONINE-PROTEIN KINASE STE20-LIKE-RELATED"/>
    <property type="match status" value="1"/>
</dbReference>
<feature type="compositionally biased region" description="Acidic residues" evidence="4">
    <location>
        <begin position="27"/>
        <end position="52"/>
    </location>
</feature>
<dbReference type="GO" id="GO:0004674">
    <property type="term" value="F:protein serine/threonine kinase activity"/>
    <property type="evidence" value="ECO:0007669"/>
    <property type="project" value="UniProtKB-EC"/>
</dbReference>
<feature type="region of interest" description="Disordered" evidence="4">
    <location>
        <begin position="901"/>
        <end position="926"/>
    </location>
</feature>
<dbReference type="OrthoDB" id="840771at2759"/>
<dbReference type="AlphaFoldDB" id="A0A8S1GZV3"/>
<evidence type="ECO:0000256" key="3">
    <source>
        <dbReference type="ARBA" id="ARBA00022840"/>
    </source>
</evidence>
<feature type="compositionally biased region" description="Acidic residues" evidence="4">
    <location>
        <begin position="212"/>
        <end position="263"/>
    </location>
</feature>
<feature type="compositionally biased region" description="Basic and acidic residues" evidence="4">
    <location>
        <begin position="298"/>
        <end position="311"/>
    </location>
</feature>
<proteinExistence type="predicted"/>